<sequence>MKYSRSLGTDVVPLPEFESQCTFRAVFCDFSFHKLYSASFIIVEFDLRAPLSHVWWAHFILSVGYRRLENRFPCLSSNHFPPYYVSSFEGNIEEPRAFSKPLSQPYAFRFHHVILHLDRSLFLVVTFLYYPRTGLIHGFSVNRPARDRCTRITQLHSSA</sequence>
<dbReference type="EMBL" id="JAWDGP010001353">
    <property type="protein sequence ID" value="KAK3792647.1"/>
    <property type="molecule type" value="Genomic_DNA"/>
</dbReference>
<name>A0AAE1E3H4_9GAST</name>
<reference evidence="1" key="1">
    <citation type="journal article" date="2023" name="G3 (Bethesda)">
        <title>A reference genome for the long-term kleptoplast-retaining sea slug Elysia crispata morphotype clarki.</title>
        <authorList>
            <person name="Eastman K.E."/>
            <person name="Pendleton A.L."/>
            <person name="Shaikh M.A."/>
            <person name="Suttiyut T."/>
            <person name="Ogas R."/>
            <person name="Tomko P."/>
            <person name="Gavelis G."/>
            <person name="Widhalm J.R."/>
            <person name="Wisecaver J.H."/>
        </authorList>
    </citation>
    <scope>NUCLEOTIDE SEQUENCE</scope>
    <source>
        <strain evidence="1">ECLA1</strain>
    </source>
</reference>
<dbReference type="AlphaFoldDB" id="A0AAE1E3H4"/>
<gene>
    <name evidence="1" type="ORF">RRG08_032284</name>
</gene>
<dbReference type="Proteomes" id="UP001283361">
    <property type="component" value="Unassembled WGS sequence"/>
</dbReference>
<protein>
    <submittedName>
        <fullName evidence="1">Uncharacterized protein</fullName>
    </submittedName>
</protein>
<evidence type="ECO:0000313" key="1">
    <source>
        <dbReference type="EMBL" id="KAK3792647.1"/>
    </source>
</evidence>
<evidence type="ECO:0000313" key="2">
    <source>
        <dbReference type="Proteomes" id="UP001283361"/>
    </source>
</evidence>
<keyword evidence="2" id="KW-1185">Reference proteome</keyword>
<comment type="caution">
    <text evidence="1">The sequence shown here is derived from an EMBL/GenBank/DDBJ whole genome shotgun (WGS) entry which is preliminary data.</text>
</comment>
<proteinExistence type="predicted"/>
<organism evidence="1 2">
    <name type="scientific">Elysia crispata</name>
    <name type="common">lettuce slug</name>
    <dbReference type="NCBI Taxonomy" id="231223"/>
    <lineage>
        <taxon>Eukaryota</taxon>
        <taxon>Metazoa</taxon>
        <taxon>Spiralia</taxon>
        <taxon>Lophotrochozoa</taxon>
        <taxon>Mollusca</taxon>
        <taxon>Gastropoda</taxon>
        <taxon>Heterobranchia</taxon>
        <taxon>Euthyneura</taxon>
        <taxon>Panpulmonata</taxon>
        <taxon>Sacoglossa</taxon>
        <taxon>Placobranchoidea</taxon>
        <taxon>Plakobranchidae</taxon>
        <taxon>Elysia</taxon>
    </lineage>
</organism>
<accession>A0AAE1E3H4</accession>